<accession>A0A1Y3GD36</accession>
<evidence type="ECO:0000256" key="2">
    <source>
        <dbReference type="ARBA" id="ARBA00022723"/>
    </source>
</evidence>
<dbReference type="NCBIfam" id="NF001491">
    <property type="entry name" value="PRK00346.2-1"/>
    <property type="match status" value="1"/>
</dbReference>
<sequence>MKVLVTNDDGVYSSGIRAVVDGLPDGWDVTVVAPSSQMSGIGRAISLFEPLRINELSGFDVPTYSVGGTPTDSVILGLHRVLDESPDLLVSGVNLGENLSSEAVTTSGTVGAALEAATQGVPAISVSVQLVDEGYKYHEGGLDLDLEFPSKVIEKLVGGVEEKGFPEGVDVLNVNIPSSAGRDTPMRITKLGRKVFDTSVEERHDPRGKQYYWIDGGYTKNVEKGTDVDVVLNRKEISITPVSLEMTSNVDLEVDDIIPG</sequence>
<dbReference type="InterPro" id="IPR036523">
    <property type="entry name" value="SurE-like_sf"/>
</dbReference>
<organism evidence="6 7">
    <name type="scientific">Methanonatronarchaeum thermophilum</name>
    <dbReference type="NCBI Taxonomy" id="1927129"/>
    <lineage>
        <taxon>Archaea</taxon>
        <taxon>Methanobacteriati</taxon>
        <taxon>Methanobacteriota</taxon>
        <taxon>Methanonatronarchaeia</taxon>
        <taxon>Methanonatronarchaeales</taxon>
        <taxon>Methanonatronarchaeaceae</taxon>
        <taxon>Methanonatronarchaeum</taxon>
    </lineage>
</organism>
<comment type="subcellular location">
    <subcellularLocation>
        <location evidence="4">Cytoplasm</location>
    </subcellularLocation>
</comment>
<feature type="binding site" evidence="4">
    <location>
        <position position="9"/>
    </location>
    <ligand>
        <name>a divalent metal cation</name>
        <dbReference type="ChEBI" id="CHEBI:60240"/>
    </ligand>
</feature>
<dbReference type="GO" id="GO:0005737">
    <property type="term" value="C:cytoplasm"/>
    <property type="evidence" value="ECO:0007669"/>
    <property type="project" value="UniProtKB-SubCell"/>
</dbReference>
<dbReference type="HAMAP" id="MF_00060">
    <property type="entry name" value="SurE"/>
    <property type="match status" value="1"/>
</dbReference>
<feature type="binding site" evidence="4">
    <location>
        <position position="94"/>
    </location>
    <ligand>
        <name>a divalent metal cation</name>
        <dbReference type="ChEBI" id="CHEBI:60240"/>
    </ligand>
</feature>
<reference evidence="6 7" key="1">
    <citation type="submission" date="2016-12" db="EMBL/GenBank/DDBJ databases">
        <title>Discovery of methanogenic haloarchaea.</title>
        <authorList>
            <person name="Sorokin D.Y."/>
            <person name="Makarova K.S."/>
            <person name="Abbas B."/>
            <person name="Ferrer M."/>
            <person name="Golyshin P.N."/>
        </authorList>
    </citation>
    <scope>NUCLEOTIDE SEQUENCE [LARGE SCALE GENOMIC DNA]</scope>
    <source>
        <strain evidence="6">AMET1</strain>
    </source>
</reference>
<dbReference type="NCBIfam" id="TIGR00087">
    <property type="entry name" value="surE"/>
    <property type="match status" value="1"/>
</dbReference>
<dbReference type="Pfam" id="PF01975">
    <property type="entry name" value="SurE"/>
    <property type="match status" value="1"/>
</dbReference>
<dbReference type="OrthoDB" id="26873at2157"/>
<name>A0A1Y3GD36_9EURY</name>
<gene>
    <name evidence="4" type="primary">surE</name>
    <name evidence="6" type="ORF">AMET1_1011</name>
</gene>
<evidence type="ECO:0000313" key="6">
    <source>
        <dbReference type="EMBL" id="OUJ18114.1"/>
    </source>
</evidence>
<dbReference type="GO" id="GO:0000166">
    <property type="term" value="F:nucleotide binding"/>
    <property type="evidence" value="ECO:0007669"/>
    <property type="project" value="UniProtKB-KW"/>
</dbReference>
<dbReference type="RefSeq" id="WP_086637840.1">
    <property type="nucleotide sequence ID" value="NZ_MRZU01000004.1"/>
</dbReference>
<evidence type="ECO:0000313" key="7">
    <source>
        <dbReference type="Proteomes" id="UP000195137"/>
    </source>
</evidence>
<evidence type="ECO:0000256" key="3">
    <source>
        <dbReference type="ARBA" id="ARBA00022801"/>
    </source>
</evidence>
<feature type="binding site" evidence="4">
    <location>
        <position position="8"/>
    </location>
    <ligand>
        <name>a divalent metal cation</name>
        <dbReference type="ChEBI" id="CHEBI:60240"/>
    </ligand>
</feature>
<dbReference type="InterPro" id="IPR002828">
    <property type="entry name" value="SurE-like_Pase/nucleotidase"/>
</dbReference>
<dbReference type="GO" id="GO:0008253">
    <property type="term" value="F:5'-nucleotidase activity"/>
    <property type="evidence" value="ECO:0007669"/>
    <property type="project" value="UniProtKB-UniRule"/>
</dbReference>
<keyword evidence="4" id="KW-0547">Nucleotide-binding</keyword>
<comment type="caution">
    <text evidence="6">The sequence shown here is derived from an EMBL/GenBank/DDBJ whole genome shotgun (WGS) entry which is preliminary data.</text>
</comment>
<comment type="function">
    <text evidence="4">Nucleotidase that shows phosphatase activity on nucleoside 5'-monophosphates.</text>
</comment>
<keyword evidence="3 4" id="KW-0378">Hydrolase</keyword>
<evidence type="ECO:0000259" key="5">
    <source>
        <dbReference type="Pfam" id="PF01975"/>
    </source>
</evidence>
<dbReference type="EC" id="3.1.3.5" evidence="4"/>
<protein>
    <recommendedName>
        <fullName evidence="4">5'-nucleotidase SurE</fullName>
        <ecNumber evidence="4">3.1.3.5</ecNumber>
    </recommendedName>
    <alternativeName>
        <fullName evidence="4">Nucleoside 5'-monophosphate phosphohydrolase</fullName>
    </alternativeName>
</protein>
<comment type="similarity">
    <text evidence="1 4">Belongs to the SurE nucleotidase family.</text>
</comment>
<proteinExistence type="inferred from homology"/>
<keyword evidence="7" id="KW-1185">Reference proteome</keyword>
<comment type="catalytic activity">
    <reaction evidence="4">
        <text>a ribonucleoside 5'-phosphate + H2O = a ribonucleoside + phosphate</text>
        <dbReference type="Rhea" id="RHEA:12484"/>
        <dbReference type="ChEBI" id="CHEBI:15377"/>
        <dbReference type="ChEBI" id="CHEBI:18254"/>
        <dbReference type="ChEBI" id="CHEBI:43474"/>
        <dbReference type="ChEBI" id="CHEBI:58043"/>
        <dbReference type="EC" id="3.1.3.5"/>
    </reaction>
</comment>
<feature type="binding site" evidence="4">
    <location>
        <position position="39"/>
    </location>
    <ligand>
        <name>a divalent metal cation</name>
        <dbReference type="ChEBI" id="CHEBI:60240"/>
    </ligand>
</feature>
<keyword evidence="4" id="KW-0963">Cytoplasm</keyword>
<dbReference type="SUPFAM" id="SSF64167">
    <property type="entry name" value="SurE-like"/>
    <property type="match status" value="1"/>
</dbReference>
<evidence type="ECO:0000256" key="4">
    <source>
        <dbReference type="HAMAP-Rule" id="MF_00060"/>
    </source>
</evidence>
<dbReference type="InterPro" id="IPR030048">
    <property type="entry name" value="SurE"/>
</dbReference>
<evidence type="ECO:0000256" key="1">
    <source>
        <dbReference type="ARBA" id="ARBA00011062"/>
    </source>
</evidence>
<dbReference type="PANTHER" id="PTHR30457:SF0">
    <property type="entry name" value="PHOSPHATASE, PUTATIVE (AFU_ORTHOLOGUE AFUA_4G01070)-RELATED"/>
    <property type="match status" value="1"/>
</dbReference>
<dbReference type="PANTHER" id="PTHR30457">
    <property type="entry name" value="5'-NUCLEOTIDASE SURE"/>
    <property type="match status" value="1"/>
</dbReference>
<dbReference type="EMBL" id="MRZU01000004">
    <property type="protein sequence ID" value="OUJ18114.1"/>
    <property type="molecule type" value="Genomic_DNA"/>
</dbReference>
<dbReference type="AlphaFoldDB" id="A0A1Y3GD36"/>
<dbReference type="Proteomes" id="UP000195137">
    <property type="component" value="Unassembled WGS sequence"/>
</dbReference>
<comment type="cofactor">
    <cofactor evidence="4">
        <name>a divalent metal cation</name>
        <dbReference type="ChEBI" id="CHEBI:60240"/>
    </cofactor>
    <text evidence="4">Binds 1 divalent metal cation per subunit.</text>
</comment>
<feature type="domain" description="Survival protein SurE-like phosphatase/nucleotidase" evidence="5">
    <location>
        <begin position="3"/>
        <end position="195"/>
    </location>
</feature>
<dbReference type="GO" id="GO:0046872">
    <property type="term" value="F:metal ion binding"/>
    <property type="evidence" value="ECO:0007669"/>
    <property type="project" value="UniProtKB-UniRule"/>
</dbReference>
<dbReference type="Gene3D" id="3.40.1210.10">
    <property type="entry name" value="Survival protein SurE-like phosphatase/nucleotidase"/>
    <property type="match status" value="1"/>
</dbReference>
<keyword evidence="2 4" id="KW-0479">Metal-binding</keyword>